<protein>
    <recommendedName>
        <fullName evidence="5">Phosphatase PP2A regulatory subunit A/Splicing factor 3B subunit 1-like HEAT repeat domain-containing protein</fullName>
    </recommendedName>
</protein>
<keyword evidence="1" id="KW-0677">Repeat</keyword>
<dbReference type="PANTHER" id="PTHR10648:SF4">
    <property type="entry name" value="PROTEIN PHOSPHATASE 2 (FORMERLY 2A), REGULATORY SUBUNIT A, BETA ISOFORM-RELATED"/>
    <property type="match status" value="1"/>
</dbReference>
<feature type="domain" description="Phosphatase PP2A regulatory subunit A/Splicing factor 3B subunit 1-like HEAT repeat" evidence="5">
    <location>
        <begin position="310"/>
        <end position="387"/>
    </location>
</feature>
<feature type="repeat" description="HEAT" evidence="3">
    <location>
        <begin position="356"/>
        <end position="394"/>
    </location>
</feature>
<dbReference type="Proteomes" id="UP001476247">
    <property type="component" value="Unassembled WGS sequence"/>
</dbReference>
<gene>
    <name evidence="6" type="ORF">HPULCUR_004201</name>
</gene>
<comment type="similarity">
    <text evidence="2">Belongs to the phosphatase 2A regulatory subunit A family.</text>
</comment>
<dbReference type="InterPro" id="IPR016024">
    <property type="entry name" value="ARM-type_fold"/>
</dbReference>
<dbReference type="SUPFAM" id="SSF48371">
    <property type="entry name" value="ARM repeat"/>
    <property type="match status" value="1"/>
</dbReference>
<feature type="repeat" description="HEAT" evidence="3">
    <location>
        <begin position="512"/>
        <end position="550"/>
    </location>
</feature>
<feature type="repeat" description="HEAT" evidence="3">
    <location>
        <begin position="395"/>
        <end position="433"/>
    </location>
</feature>
<dbReference type="InterPro" id="IPR021133">
    <property type="entry name" value="HEAT_type_2"/>
</dbReference>
<feature type="repeat" description="HEAT" evidence="3">
    <location>
        <begin position="434"/>
        <end position="472"/>
    </location>
</feature>
<organism evidence="6 7">
    <name type="scientific">Helicostylum pulchrum</name>
    <dbReference type="NCBI Taxonomy" id="562976"/>
    <lineage>
        <taxon>Eukaryota</taxon>
        <taxon>Fungi</taxon>
        <taxon>Fungi incertae sedis</taxon>
        <taxon>Mucoromycota</taxon>
        <taxon>Mucoromycotina</taxon>
        <taxon>Mucoromycetes</taxon>
        <taxon>Mucorales</taxon>
        <taxon>Mucorineae</taxon>
        <taxon>Mucoraceae</taxon>
        <taxon>Helicostylum</taxon>
    </lineage>
</organism>
<proteinExistence type="inferred from homology"/>
<evidence type="ECO:0000313" key="6">
    <source>
        <dbReference type="EMBL" id="GAA5798795.1"/>
    </source>
</evidence>
<feature type="repeat" description="HEAT" evidence="3">
    <location>
        <begin position="551"/>
        <end position="589"/>
    </location>
</feature>
<dbReference type="PROSITE" id="PS50077">
    <property type="entry name" value="HEAT_REPEAT"/>
    <property type="match status" value="10"/>
</dbReference>
<feature type="repeat" description="HEAT" evidence="3">
    <location>
        <begin position="85"/>
        <end position="122"/>
    </location>
</feature>
<feature type="repeat" description="HEAT" evidence="3">
    <location>
        <begin position="278"/>
        <end position="316"/>
    </location>
</feature>
<feature type="repeat" description="HEAT" evidence="3">
    <location>
        <begin position="200"/>
        <end position="238"/>
    </location>
</feature>
<dbReference type="EMBL" id="BAABUJ010000011">
    <property type="protein sequence ID" value="GAA5798795.1"/>
    <property type="molecule type" value="Genomic_DNA"/>
</dbReference>
<evidence type="ECO:0000313" key="7">
    <source>
        <dbReference type="Proteomes" id="UP001476247"/>
    </source>
</evidence>
<evidence type="ECO:0000256" key="2">
    <source>
        <dbReference type="ARBA" id="ARBA00038332"/>
    </source>
</evidence>
<dbReference type="InterPro" id="IPR011989">
    <property type="entry name" value="ARM-like"/>
</dbReference>
<dbReference type="PANTHER" id="PTHR10648">
    <property type="entry name" value="SERINE/THREONINE-PROTEIN PHOSPHATASE PP2A 65 KDA REGULATORY SUBUNIT"/>
    <property type="match status" value="1"/>
</dbReference>
<name>A0ABP9XVH5_9FUNG</name>
<evidence type="ECO:0000256" key="4">
    <source>
        <dbReference type="SAM" id="MobiDB-lite"/>
    </source>
</evidence>
<accession>A0ABP9XVH5</accession>
<dbReference type="InterPro" id="IPR054573">
    <property type="entry name" value="PP2A/SF3B1-like_HEAT"/>
</dbReference>
<dbReference type="Gene3D" id="1.25.10.10">
    <property type="entry name" value="Leucine-rich Repeat Variant"/>
    <property type="match status" value="1"/>
</dbReference>
<comment type="caution">
    <text evidence="6">The sequence shown here is derived from an EMBL/GenBank/DDBJ whole genome shotgun (WGS) entry which is preliminary data.</text>
</comment>
<feature type="region of interest" description="Disordered" evidence="4">
    <location>
        <begin position="1"/>
        <end position="41"/>
    </location>
</feature>
<reference evidence="6 7" key="1">
    <citation type="submission" date="2024-04" db="EMBL/GenBank/DDBJ databases">
        <title>genome sequences of Mucor flavus KT1a and Helicostylum pulchrum KT1b strains isolation_sourced from the surface of a dry-aged beef.</title>
        <authorList>
            <person name="Toyotome T."/>
            <person name="Hosono M."/>
            <person name="Torimaru M."/>
            <person name="Fukuda K."/>
            <person name="Mikami N."/>
        </authorList>
    </citation>
    <scope>NUCLEOTIDE SEQUENCE [LARGE SCALE GENOMIC DNA]</scope>
    <source>
        <strain evidence="6 7">KT1b</strain>
    </source>
</reference>
<keyword evidence="7" id="KW-1185">Reference proteome</keyword>
<evidence type="ECO:0000256" key="1">
    <source>
        <dbReference type="ARBA" id="ARBA00022737"/>
    </source>
</evidence>
<sequence>MEIDSPSAADSNLSDMNTSSSNVTASTTAPENLGEPRTSEEQEVYPIAVLVDELKNEDVQLRLNAIRNLSTIAMALGPQRTRDELIPFLNESIDDEDEILLAVAEELANFSEYVGGPEFAHYLLGPLENLASVEEVLVRDKAVESMNQIVSLLNASQITHYFLPLLKRLSSAEWFTGRISACGLYAAGYSKCTEEQQSELRTAFAQLIQDDTPMVKRAAAKALANFSKELSQQQLISHILPLFLRLTNDDQDTVRLLTVEDLVQIAKMLTHEESKLHLLVPLKALGQDRSWRVRFMVATHFNELCEAFGEQITREEMVTLFVSLIKDSEGEVKILSIGQAPVFSKKIEQSVVIEKILPCIKELVIDTNQHVRAAVATNISGLAPILGKDLTIEYLLPLFLQLLKDDFPDVRLNIISKLENVNQVIGVDRLSQSLLPAIVDLAEDKQWRVRLAIIEYIPLLASQLGVGFFDEKLLNLCLSWLGDAVFSIRDAATTNLKKLVEIFGHDWAKNTVLPQVMEMARNNNYLYRMTTLFALTTMATSLTSDIIKDKVLTTVIELVDDPIPNVRFNVAKSLEVLAPILKQDPTTAELVDTKVIDVLKKLGQDKDVDVRWFADKALLSGKKKNTCIVIAK</sequence>
<dbReference type="Pfam" id="PF22646">
    <property type="entry name" value="PPP2R1A-like_HEAT"/>
    <property type="match status" value="1"/>
</dbReference>
<evidence type="ECO:0000256" key="3">
    <source>
        <dbReference type="PROSITE-ProRule" id="PRU00103"/>
    </source>
</evidence>
<feature type="repeat" description="HEAT" evidence="3">
    <location>
        <begin position="239"/>
        <end position="277"/>
    </location>
</feature>
<dbReference type="InterPro" id="IPR051023">
    <property type="entry name" value="PP2A_Regulatory_Subunit_A"/>
</dbReference>
<feature type="compositionally biased region" description="Low complexity" evidence="4">
    <location>
        <begin position="17"/>
        <end position="29"/>
    </location>
</feature>
<feature type="repeat" description="HEAT" evidence="3">
    <location>
        <begin position="46"/>
        <end position="84"/>
    </location>
</feature>
<evidence type="ECO:0000259" key="5">
    <source>
        <dbReference type="Pfam" id="PF22646"/>
    </source>
</evidence>